<dbReference type="EMBL" id="AP014521">
    <property type="protein sequence ID" value="BAP58270.1"/>
    <property type="molecule type" value="Genomic_DNA"/>
</dbReference>
<dbReference type="KEGG" id="sbw:TGUWTKB_0070"/>
<dbReference type="PRINTS" id="PR00126">
    <property type="entry name" value="ATPASEGAMMA"/>
</dbReference>
<keyword evidence="9 12" id="KW-0472">Membrane</keyword>
<dbReference type="SUPFAM" id="SSF52943">
    <property type="entry name" value="ATP synthase (F1-ATPase), gamma subunit"/>
    <property type="match status" value="1"/>
</dbReference>
<dbReference type="CDD" id="cd12151">
    <property type="entry name" value="F1-ATPase_gamma"/>
    <property type="match status" value="1"/>
</dbReference>
<dbReference type="Gene3D" id="1.10.287.80">
    <property type="entry name" value="ATP synthase, gamma subunit, helix hairpin domain"/>
    <property type="match status" value="1"/>
</dbReference>
<dbReference type="PANTHER" id="PTHR11693:SF22">
    <property type="entry name" value="ATP SYNTHASE SUBUNIT GAMMA, MITOCHONDRIAL"/>
    <property type="match status" value="1"/>
</dbReference>
<dbReference type="GO" id="GO:0046933">
    <property type="term" value="F:proton-transporting ATP synthase activity, rotational mechanism"/>
    <property type="evidence" value="ECO:0007669"/>
    <property type="project" value="UniProtKB-UniRule"/>
</dbReference>
<organism evidence="13 14">
    <name type="scientific">Candidatus Tachikawaea gelatinosa</name>
    <dbReference type="NCBI Taxonomy" id="1410383"/>
    <lineage>
        <taxon>Bacteria</taxon>
        <taxon>Pseudomonadati</taxon>
        <taxon>Pseudomonadota</taxon>
        <taxon>Gammaproteobacteria</taxon>
        <taxon>Enterobacterales</taxon>
        <taxon>Enterobacteriaceae</taxon>
        <taxon>Candidatus Tachikawaea</taxon>
    </lineage>
</organism>
<dbReference type="FunFam" id="1.10.287.80:FF:000005">
    <property type="entry name" value="ATP synthase gamma chain"/>
    <property type="match status" value="1"/>
</dbReference>
<keyword evidence="10 12" id="KW-0139">CF(1)</keyword>
<dbReference type="Proteomes" id="UP000031627">
    <property type="component" value="Chromosome"/>
</dbReference>
<protein>
    <recommendedName>
        <fullName evidence="12">ATP synthase gamma chain</fullName>
    </recommendedName>
    <alternativeName>
        <fullName evidence="12">ATP synthase F1 sector gamma subunit</fullName>
    </alternativeName>
    <alternativeName>
        <fullName evidence="12">F-ATPase gamma subunit</fullName>
    </alternativeName>
</protein>
<comment type="similarity">
    <text evidence="3 12">Belongs to the ATPase gamma chain family.</text>
</comment>
<keyword evidence="8 12" id="KW-0406">Ion transport</keyword>
<evidence type="ECO:0000256" key="8">
    <source>
        <dbReference type="ARBA" id="ARBA00023065"/>
    </source>
</evidence>
<evidence type="ECO:0000256" key="10">
    <source>
        <dbReference type="ARBA" id="ARBA00023196"/>
    </source>
</evidence>
<dbReference type="GO" id="GO:0045259">
    <property type="term" value="C:proton-transporting ATP synthase complex"/>
    <property type="evidence" value="ECO:0007669"/>
    <property type="project" value="UniProtKB-KW"/>
</dbReference>
<proteinExistence type="inferred from homology"/>
<dbReference type="Gene3D" id="3.40.1380.10">
    <property type="match status" value="1"/>
</dbReference>
<reference evidence="13 14" key="2">
    <citation type="journal article" date="2014" name="Curr. Biol.">
        <title>Symbiont-Supplemented Maternal Investment Underpinning Host's Ecological Adaptation.</title>
        <authorList>
            <person name="Kaiwa N."/>
            <person name="Hosokawa T."/>
            <person name="Nikoh N."/>
            <person name="Tanahashi M."/>
            <person name="Moriyama M."/>
            <person name="Meng X.Y."/>
            <person name="Maeda T."/>
            <person name="Yamaguchi K."/>
            <person name="Shigenobu S."/>
            <person name="Ito M."/>
            <person name="Fukatsu T."/>
        </authorList>
    </citation>
    <scope>NUCLEOTIDE SEQUENCE [LARGE SCALE GENOMIC DNA]</scope>
    <source>
        <strain evidence="13 14">UwTKB</strain>
    </source>
</reference>
<gene>
    <name evidence="12 13" type="primary">atpG</name>
    <name evidence="13" type="ORF">TGUWTKB_0070</name>
</gene>
<dbReference type="OrthoDB" id="9812769at2"/>
<keyword evidence="11 12" id="KW-0066">ATP synthesis</keyword>
<dbReference type="NCBIfam" id="NF004144">
    <property type="entry name" value="PRK05621.1-1"/>
    <property type="match status" value="1"/>
</dbReference>
<dbReference type="HAMAP" id="MF_00815">
    <property type="entry name" value="ATP_synth_gamma_bact"/>
    <property type="match status" value="1"/>
</dbReference>
<reference evidence="14" key="1">
    <citation type="submission" date="2013-11" db="EMBL/GenBank/DDBJ databases">
        <title>Symbiont-containing voluminous jelly as an extraordinary maternal gift for overwintering insect nymphs.</title>
        <authorList>
            <person name="Kaiwa N."/>
            <person name="Hosokawa T."/>
            <person name="Nikoh N."/>
            <person name="Meng X.Y."/>
            <person name="Tanahashi M."/>
            <person name="Moriyama M."/>
            <person name="Maeda T."/>
            <person name="Yamaguchi K."/>
            <person name="Shigenobu S."/>
            <person name="Ito M."/>
            <person name="Fukatsu T."/>
        </authorList>
    </citation>
    <scope>NUCLEOTIDE SEQUENCE [LARGE SCALE GENOMIC DNA]</scope>
    <source>
        <strain evidence="14">UwTKB</strain>
    </source>
</reference>
<dbReference type="RefSeq" id="WP_041062251.1">
    <property type="nucleotide sequence ID" value="NZ_AP014521.1"/>
</dbReference>
<evidence type="ECO:0000313" key="14">
    <source>
        <dbReference type="Proteomes" id="UP000031627"/>
    </source>
</evidence>
<evidence type="ECO:0000256" key="12">
    <source>
        <dbReference type="HAMAP-Rule" id="MF_00815"/>
    </source>
</evidence>
<evidence type="ECO:0000256" key="5">
    <source>
        <dbReference type="ARBA" id="ARBA00022448"/>
    </source>
</evidence>
<comment type="function">
    <text evidence="1 12">Produces ATP from ADP in the presence of a proton gradient across the membrane. The gamma chain is believed to be important in regulating ATPase activity and the flow of protons through the CF(0) complex.</text>
</comment>
<dbReference type="PANTHER" id="PTHR11693">
    <property type="entry name" value="ATP SYNTHASE GAMMA CHAIN"/>
    <property type="match status" value="1"/>
</dbReference>
<evidence type="ECO:0000256" key="11">
    <source>
        <dbReference type="ARBA" id="ARBA00023310"/>
    </source>
</evidence>
<evidence type="ECO:0000256" key="6">
    <source>
        <dbReference type="ARBA" id="ARBA00022475"/>
    </source>
</evidence>
<keyword evidence="6 12" id="KW-1003">Cell membrane</keyword>
<dbReference type="InterPro" id="IPR000131">
    <property type="entry name" value="ATP_synth_F1_gsu"/>
</dbReference>
<evidence type="ECO:0000256" key="4">
    <source>
        <dbReference type="ARBA" id="ARBA00011648"/>
    </source>
</evidence>
<keyword evidence="14" id="KW-1185">Reference proteome</keyword>
<dbReference type="InterPro" id="IPR035968">
    <property type="entry name" value="ATP_synth_F1_ATPase_gsu"/>
</dbReference>
<dbReference type="NCBIfam" id="TIGR01146">
    <property type="entry name" value="ATPsyn_F1gamma"/>
    <property type="match status" value="1"/>
</dbReference>
<evidence type="ECO:0000256" key="7">
    <source>
        <dbReference type="ARBA" id="ARBA00022781"/>
    </source>
</evidence>
<sequence length="285" mass="32639">MSDVKEIRKKIQSINNTKKITKAMQMVSSAKMRKAKERMISSRPYSEAMIKVINNLALGNLEYKNVYLEKRKIKSVGYIIISTDRGLCGNLNSLLFRTILENIKNFTTKKITIKIAVIGSKAFSFFSTFCKDIVTKTIGIGDDPSIIQLIGSIKTMLKLYEEKKIDQLYIANNKFVSTLSQIPVITKLLPLPESKKNNFNKKNWDYIYEPNPKILLNILLQRYIESQVYQNVLENLASEQAARMISMKSATDNGEKIVQEMQFIYNKIRQASITQELNEIIAGFL</sequence>
<dbReference type="GO" id="GO:0042777">
    <property type="term" value="P:proton motive force-driven plasma membrane ATP synthesis"/>
    <property type="evidence" value="ECO:0007669"/>
    <property type="project" value="UniProtKB-UniRule"/>
</dbReference>
<evidence type="ECO:0000256" key="1">
    <source>
        <dbReference type="ARBA" id="ARBA00003456"/>
    </source>
</evidence>
<evidence type="ECO:0000313" key="13">
    <source>
        <dbReference type="EMBL" id="BAP58270.1"/>
    </source>
</evidence>
<keyword evidence="7 12" id="KW-0375">Hydrogen ion transport</keyword>
<name>A0A090AR77_9ENTR</name>
<evidence type="ECO:0000256" key="9">
    <source>
        <dbReference type="ARBA" id="ARBA00023136"/>
    </source>
</evidence>
<dbReference type="AlphaFoldDB" id="A0A090AR77"/>
<dbReference type="STRING" id="1410383.TGUWTKB_0070"/>
<dbReference type="Pfam" id="PF00231">
    <property type="entry name" value="ATP-synt"/>
    <property type="match status" value="1"/>
</dbReference>
<evidence type="ECO:0000256" key="2">
    <source>
        <dbReference type="ARBA" id="ARBA00004170"/>
    </source>
</evidence>
<accession>A0A090AR77</accession>
<dbReference type="GO" id="GO:0005886">
    <property type="term" value="C:plasma membrane"/>
    <property type="evidence" value="ECO:0007669"/>
    <property type="project" value="UniProtKB-SubCell"/>
</dbReference>
<dbReference type="GO" id="GO:0005524">
    <property type="term" value="F:ATP binding"/>
    <property type="evidence" value="ECO:0007669"/>
    <property type="project" value="UniProtKB-UniRule"/>
</dbReference>
<comment type="subcellular location">
    <subcellularLocation>
        <location evidence="12">Cell membrane</location>
        <topology evidence="12">Peripheral membrane protein</topology>
    </subcellularLocation>
    <subcellularLocation>
        <location evidence="2">Membrane</location>
        <topology evidence="2">Peripheral membrane protein</topology>
    </subcellularLocation>
</comment>
<dbReference type="HOGENOM" id="CLU_050669_0_1_6"/>
<keyword evidence="5 12" id="KW-0813">Transport</keyword>
<evidence type="ECO:0000256" key="3">
    <source>
        <dbReference type="ARBA" id="ARBA00007681"/>
    </source>
</evidence>
<comment type="subunit">
    <text evidence="4 12">F-type ATPases have 2 components, CF(1) - the catalytic core - and CF(0) - the membrane proton channel. CF(1) has five subunits: alpha(3), beta(3), gamma(1), delta(1), epsilon(1). CF(0) has three main subunits: a, b and c.</text>
</comment>